<dbReference type="InterPro" id="IPR038213">
    <property type="entry name" value="IFI6/IFI27-like_sf"/>
</dbReference>
<dbReference type="VEuPathDB" id="FungiDB:PSHT_14914"/>
<sequence>MRNLRDVTIVYLRHQILEELESKNMTFLAMRFGYRQIDMISITDNTLLKNILGIDQHPKIVFEVKFKTCDGKHGAKDLTPPQGCNPRKIHLTLAFISTGTTERNAGALAAVVGAAAGPVISTGIIKAVGFQAASVLFGSPAAGWMVSIGAVQAGSLIVVLQGIGAVGLGPLGIVLFAAGWASVGWGVFKSFTGVNTDEDSQCTTTANENEHAS</sequence>
<name>A0A2S4V395_9BASI</name>
<feature type="transmembrane region" description="Helical" evidence="1">
    <location>
        <begin position="141"/>
        <end position="160"/>
    </location>
</feature>
<keyword evidence="3" id="KW-1185">Reference proteome</keyword>
<dbReference type="Proteomes" id="UP000239156">
    <property type="component" value="Unassembled WGS sequence"/>
</dbReference>
<evidence type="ECO:0000313" key="3">
    <source>
        <dbReference type="Proteomes" id="UP000239156"/>
    </source>
</evidence>
<evidence type="ECO:0000313" key="2">
    <source>
        <dbReference type="EMBL" id="POW03950.1"/>
    </source>
</evidence>
<dbReference type="VEuPathDB" id="FungiDB:PSTT_10781"/>
<reference evidence="2" key="1">
    <citation type="submission" date="2017-12" db="EMBL/GenBank/DDBJ databases">
        <title>Gene loss provides genomic basis for host adaptation in cereal stripe rust fungi.</title>
        <authorList>
            <person name="Xia C."/>
        </authorList>
    </citation>
    <scope>NUCLEOTIDE SEQUENCE [LARGE SCALE GENOMIC DNA]</scope>
    <source>
        <strain evidence="2">93-210</strain>
    </source>
</reference>
<keyword evidence="1" id="KW-0472">Membrane</keyword>
<protein>
    <submittedName>
        <fullName evidence="2">Uncharacterized protein</fullName>
    </submittedName>
</protein>
<organism evidence="2 3">
    <name type="scientific">Puccinia striiformis</name>
    <dbReference type="NCBI Taxonomy" id="27350"/>
    <lineage>
        <taxon>Eukaryota</taxon>
        <taxon>Fungi</taxon>
        <taxon>Dikarya</taxon>
        <taxon>Basidiomycota</taxon>
        <taxon>Pucciniomycotina</taxon>
        <taxon>Pucciniomycetes</taxon>
        <taxon>Pucciniales</taxon>
        <taxon>Pucciniaceae</taxon>
        <taxon>Puccinia</taxon>
    </lineage>
</organism>
<feature type="transmembrane region" description="Helical" evidence="1">
    <location>
        <begin position="167"/>
        <end position="188"/>
    </location>
</feature>
<keyword evidence="1" id="KW-1133">Transmembrane helix</keyword>
<accession>A0A2S4V395</accession>
<feature type="transmembrane region" description="Helical" evidence="1">
    <location>
        <begin position="107"/>
        <end position="129"/>
    </location>
</feature>
<dbReference type="Gene3D" id="6.10.110.10">
    <property type="match status" value="1"/>
</dbReference>
<dbReference type="AlphaFoldDB" id="A0A2S4V395"/>
<gene>
    <name evidence="2" type="ORF">PSTT_10781</name>
</gene>
<evidence type="ECO:0000256" key="1">
    <source>
        <dbReference type="SAM" id="Phobius"/>
    </source>
</evidence>
<dbReference type="EMBL" id="PKSL01000118">
    <property type="protein sequence ID" value="POW03950.1"/>
    <property type="molecule type" value="Genomic_DNA"/>
</dbReference>
<keyword evidence="1" id="KW-0812">Transmembrane</keyword>
<comment type="caution">
    <text evidence="2">The sequence shown here is derived from an EMBL/GenBank/DDBJ whole genome shotgun (WGS) entry which is preliminary data.</text>
</comment>
<proteinExistence type="predicted"/>